<dbReference type="RefSeq" id="WP_284373186.1">
    <property type="nucleotide sequence ID" value="NZ_BSNJ01000005.1"/>
</dbReference>
<dbReference type="InterPro" id="IPR039422">
    <property type="entry name" value="MarR/SlyA-like"/>
</dbReference>
<sequence length="161" mass="18350">MTISRQDWMQTWVSLIHAATHLRAGLEKRFREELSFGLSEQDLLKQLYVNHGELTLTELSRRIYFSKAGLTKMLDRLEASGFVKREPVPQDRRAVRARLTAKGEAAFAKSRSILGDYVQSALRDRLNDTELLALKDSLETLLTAHGVWDGQQRHLRGGSDD</sequence>
<dbReference type="Gene3D" id="1.10.10.10">
    <property type="entry name" value="Winged helix-like DNA-binding domain superfamily/Winged helix DNA-binding domain"/>
    <property type="match status" value="1"/>
</dbReference>
<dbReference type="PANTHER" id="PTHR33164">
    <property type="entry name" value="TRANSCRIPTIONAL REGULATOR, MARR FAMILY"/>
    <property type="match status" value="1"/>
</dbReference>
<keyword evidence="3" id="KW-1185">Reference proteome</keyword>
<organism evidence="2 3">
    <name type="scientific">Algimonas porphyrae</name>
    <dbReference type="NCBI Taxonomy" id="1128113"/>
    <lineage>
        <taxon>Bacteria</taxon>
        <taxon>Pseudomonadati</taxon>
        <taxon>Pseudomonadota</taxon>
        <taxon>Alphaproteobacteria</taxon>
        <taxon>Maricaulales</taxon>
        <taxon>Robiginitomaculaceae</taxon>
        <taxon>Algimonas</taxon>
    </lineage>
</organism>
<accession>A0ABQ5V4K1</accession>
<evidence type="ECO:0000313" key="2">
    <source>
        <dbReference type="EMBL" id="GLQ21531.1"/>
    </source>
</evidence>
<dbReference type="InterPro" id="IPR036388">
    <property type="entry name" value="WH-like_DNA-bd_sf"/>
</dbReference>
<dbReference type="Pfam" id="PF01047">
    <property type="entry name" value="MarR"/>
    <property type="match status" value="1"/>
</dbReference>
<dbReference type="PANTHER" id="PTHR33164:SF43">
    <property type="entry name" value="HTH-TYPE TRANSCRIPTIONAL REPRESSOR YETL"/>
    <property type="match status" value="1"/>
</dbReference>
<evidence type="ECO:0000259" key="1">
    <source>
        <dbReference type="PROSITE" id="PS50995"/>
    </source>
</evidence>
<dbReference type="EMBL" id="BSNJ01000005">
    <property type="protein sequence ID" value="GLQ21531.1"/>
    <property type="molecule type" value="Genomic_DNA"/>
</dbReference>
<feature type="domain" description="HTH marR-type" evidence="1">
    <location>
        <begin position="8"/>
        <end position="143"/>
    </location>
</feature>
<gene>
    <name evidence="2" type="ORF">GCM10007854_24860</name>
</gene>
<proteinExistence type="predicted"/>
<dbReference type="SUPFAM" id="SSF46785">
    <property type="entry name" value="Winged helix' DNA-binding domain"/>
    <property type="match status" value="1"/>
</dbReference>
<dbReference type="PROSITE" id="PS50995">
    <property type="entry name" value="HTH_MARR_2"/>
    <property type="match status" value="1"/>
</dbReference>
<name>A0ABQ5V4K1_9PROT</name>
<dbReference type="InterPro" id="IPR036390">
    <property type="entry name" value="WH_DNA-bd_sf"/>
</dbReference>
<reference evidence="2" key="2">
    <citation type="submission" date="2023-01" db="EMBL/GenBank/DDBJ databases">
        <title>Draft genome sequence of Algimonas porphyrae strain NBRC 108216.</title>
        <authorList>
            <person name="Sun Q."/>
            <person name="Mori K."/>
        </authorList>
    </citation>
    <scope>NUCLEOTIDE SEQUENCE</scope>
    <source>
        <strain evidence="2">NBRC 108216</strain>
    </source>
</reference>
<comment type="caution">
    <text evidence="2">The sequence shown here is derived from an EMBL/GenBank/DDBJ whole genome shotgun (WGS) entry which is preliminary data.</text>
</comment>
<protein>
    <submittedName>
        <fullName evidence="2">MarR-family transcriptional regulator</fullName>
    </submittedName>
</protein>
<reference evidence="2" key="1">
    <citation type="journal article" date="2014" name="Int. J. Syst. Evol. Microbiol.">
        <title>Complete genome of a new Firmicutes species belonging to the dominant human colonic microbiota ('Ruminococcus bicirculans') reveals two chromosomes and a selective capacity to utilize plant glucans.</title>
        <authorList>
            <consortium name="NISC Comparative Sequencing Program"/>
            <person name="Wegmann U."/>
            <person name="Louis P."/>
            <person name="Goesmann A."/>
            <person name="Henrissat B."/>
            <person name="Duncan S.H."/>
            <person name="Flint H.J."/>
        </authorList>
    </citation>
    <scope>NUCLEOTIDE SEQUENCE</scope>
    <source>
        <strain evidence="2">NBRC 108216</strain>
    </source>
</reference>
<evidence type="ECO:0000313" key="3">
    <source>
        <dbReference type="Proteomes" id="UP001161390"/>
    </source>
</evidence>
<dbReference type="PRINTS" id="PR00598">
    <property type="entry name" value="HTHMARR"/>
</dbReference>
<dbReference type="Proteomes" id="UP001161390">
    <property type="component" value="Unassembled WGS sequence"/>
</dbReference>
<dbReference type="SMART" id="SM00347">
    <property type="entry name" value="HTH_MARR"/>
    <property type="match status" value="1"/>
</dbReference>
<dbReference type="InterPro" id="IPR000835">
    <property type="entry name" value="HTH_MarR-typ"/>
</dbReference>